<dbReference type="OMA" id="IGEWRFL"/>
<evidence type="ECO:0000313" key="4">
    <source>
        <dbReference type="Proteomes" id="UP000028999"/>
    </source>
</evidence>
<sequence>MVTNNAITMLNNVKPFKTTWKVEVKVFHSWTQHSNYSGGDSLEFILADKMGFKIRCTCKRLFFARVRKFKIGEWRFLENFSLHPATGKYRATSHRFKMSIVGNSTVSESSLENDDNFLSLTPFQSIINGSLDSNFLIGKALFVILLFYLICFI</sequence>
<dbReference type="Gramene" id="CDY44362">
    <property type="protein sequence ID" value="CDY44362"/>
    <property type="gene ID" value="GSBRNA2T00080025001"/>
</dbReference>
<evidence type="ECO:0000259" key="2">
    <source>
        <dbReference type="Pfam" id="PF02721"/>
    </source>
</evidence>
<dbReference type="Pfam" id="PF02721">
    <property type="entry name" value="DUF223"/>
    <property type="match status" value="1"/>
</dbReference>
<dbReference type="Proteomes" id="UP000028999">
    <property type="component" value="Unassembled WGS sequence"/>
</dbReference>
<dbReference type="SUPFAM" id="SSF50249">
    <property type="entry name" value="Nucleic acid-binding proteins"/>
    <property type="match status" value="1"/>
</dbReference>
<keyword evidence="1" id="KW-0472">Membrane</keyword>
<name>A0A078I2U1_BRANA</name>
<dbReference type="CDD" id="cd04480">
    <property type="entry name" value="RPA1_DBD_A_like"/>
    <property type="match status" value="1"/>
</dbReference>
<dbReference type="AlphaFoldDB" id="A0A078I2U1"/>
<gene>
    <name evidence="3" type="primary">BnaC02g03150D</name>
    <name evidence="3" type="ORF">GSBRNA2T00080025001</name>
</gene>
<proteinExistence type="predicted"/>
<dbReference type="InterPro" id="IPR012340">
    <property type="entry name" value="NA-bd_OB-fold"/>
</dbReference>
<dbReference type="EMBL" id="LK032587">
    <property type="protein sequence ID" value="CDY44362.1"/>
    <property type="molecule type" value="Genomic_DNA"/>
</dbReference>
<dbReference type="InterPro" id="IPR003871">
    <property type="entry name" value="RFA1B/D_OB_1st"/>
</dbReference>
<evidence type="ECO:0000313" key="3">
    <source>
        <dbReference type="EMBL" id="CDY44362.1"/>
    </source>
</evidence>
<evidence type="ECO:0000256" key="1">
    <source>
        <dbReference type="SAM" id="Phobius"/>
    </source>
</evidence>
<organism evidence="3 4">
    <name type="scientific">Brassica napus</name>
    <name type="common">Rape</name>
    <dbReference type="NCBI Taxonomy" id="3708"/>
    <lineage>
        <taxon>Eukaryota</taxon>
        <taxon>Viridiplantae</taxon>
        <taxon>Streptophyta</taxon>
        <taxon>Embryophyta</taxon>
        <taxon>Tracheophyta</taxon>
        <taxon>Spermatophyta</taxon>
        <taxon>Magnoliopsida</taxon>
        <taxon>eudicotyledons</taxon>
        <taxon>Gunneridae</taxon>
        <taxon>Pentapetalae</taxon>
        <taxon>rosids</taxon>
        <taxon>malvids</taxon>
        <taxon>Brassicales</taxon>
        <taxon>Brassicaceae</taxon>
        <taxon>Brassiceae</taxon>
        <taxon>Brassica</taxon>
    </lineage>
</organism>
<keyword evidence="1" id="KW-1133">Transmembrane helix</keyword>
<protein>
    <submittedName>
        <fullName evidence="3">BnaC02g03150D protein</fullName>
    </submittedName>
</protein>
<feature type="transmembrane region" description="Helical" evidence="1">
    <location>
        <begin position="135"/>
        <end position="152"/>
    </location>
</feature>
<dbReference type="STRING" id="3708.A0A078I2U1"/>
<keyword evidence="1" id="KW-0812">Transmembrane</keyword>
<accession>A0A078I2U1</accession>
<keyword evidence="4" id="KW-1185">Reference proteome</keyword>
<reference evidence="3 4" key="1">
    <citation type="journal article" date="2014" name="Science">
        <title>Plant genetics. Early allopolyploid evolution in the post-Neolithic Brassica napus oilseed genome.</title>
        <authorList>
            <person name="Chalhoub B."/>
            <person name="Denoeud F."/>
            <person name="Liu S."/>
            <person name="Parkin I.A."/>
            <person name="Tang H."/>
            <person name="Wang X."/>
            <person name="Chiquet J."/>
            <person name="Belcram H."/>
            <person name="Tong C."/>
            <person name="Samans B."/>
            <person name="Correa M."/>
            <person name="Da Silva C."/>
            <person name="Just J."/>
            <person name="Falentin C."/>
            <person name="Koh C.S."/>
            <person name="Le Clainche I."/>
            <person name="Bernard M."/>
            <person name="Bento P."/>
            <person name="Noel B."/>
            <person name="Labadie K."/>
            <person name="Alberti A."/>
            <person name="Charles M."/>
            <person name="Arnaud D."/>
            <person name="Guo H."/>
            <person name="Daviaud C."/>
            <person name="Alamery S."/>
            <person name="Jabbari K."/>
            <person name="Zhao M."/>
            <person name="Edger P.P."/>
            <person name="Chelaifa H."/>
            <person name="Tack D."/>
            <person name="Lassalle G."/>
            <person name="Mestiri I."/>
            <person name="Schnel N."/>
            <person name="Le Paslier M.C."/>
            <person name="Fan G."/>
            <person name="Renault V."/>
            <person name="Bayer P.E."/>
            <person name="Golicz A.A."/>
            <person name="Manoli S."/>
            <person name="Lee T.H."/>
            <person name="Thi V.H."/>
            <person name="Chalabi S."/>
            <person name="Hu Q."/>
            <person name="Fan C."/>
            <person name="Tollenaere R."/>
            <person name="Lu Y."/>
            <person name="Battail C."/>
            <person name="Shen J."/>
            <person name="Sidebottom C.H."/>
            <person name="Wang X."/>
            <person name="Canaguier A."/>
            <person name="Chauveau A."/>
            <person name="Berard A."/>
            <person name="Deniot G."/>
            <person name="Guan M."/>
            <person name="Liu Z."/>
            <person name="Sun F."/>
            <person name="Lim Y.P."/>
            <person name="Lyons E."/>
            <person name="Town C.D."/>
            <person name="Bancroft I."/>
            <person name="Wang X."/>
            <person name="Meng J."/>
            <person name="Ma J."/>
            <person name="Pires J.C."/>
            <person name="King G.J."/>
            <person name="Brunel D."/>
            <person name="Delourme R."/>
            <person name="Renard M."/>
            <person name="Aury J.M."/>
            <person name="Adams K.L."/>
            <person name="Batley J."/>
            <person name="Snowdon R.J."/>
            <person name="Tost J."/>
            <person name="Edwards D."/>
            <person name="Zhou Y."/>
            <person name="Hua W."/>
            <person name="Sharpe A.G."/>
            <person name="Paterson A.H."/>
            <person name="Guan C."/>
            <person name="Wincker P."/>
        </authorList>
    </citation>
    <scope>NUCLEOTIDE SEQUENCE [LARGE SCALE GENOMIC DNA]</scope>
    <source>
        <strain evidence="4">cv. Darmor-bzh</strain>
    </source>
</reference>
<dbReference type="Gene3D" id="2.40.50.140">
    <property type="entry name" value="Nucleic acid-binding proteins"/>
    <property type="match status" value="1"/>
</dbReference>
<feature type="domain" description="Replication protein A 70 kDa DNA-binding subunit B/D first OB fold" evidence="2">
    <location>
        <begin position="8"/>
        <end position="108"/>
    </location>
</feature>
<dbReference type="PaxDb" id="3708-A0A078I2U1"/>